<sequence>MERGWIPPVCPWMVTSERVLPKAPREEDASSCVKAPYTHPLPRAHFRDVFVLSSITLGPTGATDLQTSIWPDP</sequence>
<reference evidence="1" key="1">
    <citation type="submission" date="2022-05" db="EMBL/GenBank/DDBJ databases">
        <title>Chromosome-level genome of Chaenocephalus aceratus.</title>
        <authorList>
            <person name="Park H."/>
        </authorList>
    </citation>
    <scope>NUCLEOTIDE SEQUENCE</scope>
    <source>
        <strain evidence="1">KU_202001</strain>
    </source>
</reference>
<evidence type="ECO:0000313" key="2">
    <source>
        <dbReference type="Proteomes" id="UP001057452"/>
    </source>
</evidence>
<protein>
    <submittedName>
        <fullName evidence="1">Uncharacterized protein</fullName>
    </submittedName>
</protein>
<comment type="caution">
    <text evidence="1">The sequence shown here is derived from an EMBL/GenBank/DDBJ whole genome shotgun (WGS) entry which is preliminary data.</text>
</comment>
<dbReference type="EMBL" id="CM043804">
    <property type="protein sequence ID" value="KAI4806257.1"/>
    <property type="molecule type" value="Genomic_DNA"/>
</dbReference>
<accession>A0ACB9VZX6</accession>
<proteinExistence type="predicted"/>
<keyword evidence="2" id="KW-1185">Reference proteome</keyword>
<name>A0ACB9VZX6_CHAAC</name>
<gene>
    <name evidence="1" type="ORF">KUCAC02_017090</name>
</gene>
<evidence type="ECO:0000313" key="1">
    <source>
        <dbReference type="EMBL" id="KAI4806257.1"/>
    </source>
</evidence>
<organism evidence="1 2">
    <name type="scientific">Chaenocephalus aceratus</name>
    <name type="common">Blackfin icefish</name>
    <name type="synonym">Chaenichthys aceratus</name>
    <dbReference type="NCBI Taxonomy" id="36190"/>
    <lineage>
        <taxon>Eukaryota</taxon>
        <taxon>Metazoa</taxon>
        <taxon>Chordata</taxon>
        <taxon>Craniata</taxon>
        <taxon>Vertebrata</taxon>
        <taxon>Euteleostomi</taxon>
        <taxon>Actinopterygii</taxon>
        <taxon>Neopterygii</taxon>
        <taxon>Teleostei</taxon>
        <taxon>Neoteleostei</taxon>
        <taxon>Acanthomorphata</taxon>
        <taxon>Eupercaria</taxon>
        <taxon>Perciformes</taxon>
        <taxon>Notothenioidei</taxon>
        <taxon>Channichthyidae</taxon>
        <taxon>Chaenocephalus</taxon>
    </lineage>
</organism>
<dbReference type="Proteomes" id="UP001057452">
    <property type="component" value="Chromosome 20"/>
</dbReference>